<gene>
    <name evidence="1" type="ORF">DEO72_LG9g1747</name>
</gene>
<reference evidence="1 2" key="1">
    <citation type="submission" date="2019-04" db="EMBL/GenBank/DDBJ databases">
        <title>An improved genome assembly and genetic linkage map for asparagus bean, Vigna unguiculata ssp. sesquipedialis.</title>
        <authorList>
            <person name="Xia Q."/>
            <person name="Zhang R."/>
            <person name="Dong Y."/>
        </authorList>
    </citation>
    <scope>NUCLEOTIDE SEQUENCE [LARGE SCALE GENOMIC DNA]</scope>
    <source>
        <tissue evidence="1">Leaf</tissue>
    </source>
</reference>
<organism evidence="1 2">
    <name type="scientific">Vigna unguiculata</name>
    <name type="common">Cowpea</name>
    <dbReference type="NCBI Taxonomy" id="3917"/>
    <lineage>
        <taxon>Eukaryota</taxon>
        <taxon>Viridiplantae</taxon>
        <taxon>Streptophyta</taxon>
        <taxon>Embryophyta</taxon>
        <taxon>Tracheophyta</taxon>
        <taxon>Spermatophyta</taxon>
        <taxon>Magnoliopsida</taxon>
        <taxon>eudicotyledons</taxon>
        <taxon>Gunneridae</taxon>
        <taxon>Pentapetalae</taxon>
        <taxon>rosids</taxon>
        <taxon>fabids</taxon>
        <taxon>Fabales</taxon>
        <taxon>Fabaceae</taxon>
        <taxon>Papilionoideae</taxon>
        <taxon>50 kb inversion clade</taxon>
        <taxon>NPAAA clade</taxon>
        <taxon>indigoferoid/millettioid clade</taxon>
        <taxon>Phaseoleae</taxon>
        <taxon>Vigna</taxon>
    </lineage>
</organism>
<dbReference type="EMBL" id="CP039353">
    <property type="protein sequence ID" value="QCE06733.1"/>
    <property type="molecule type" value="Genomic_DNA"/>
</dbReference>
<evidence type="ECO:0000313" key="1">
    <source>
        <dbReference type="EMBL" id="QCE06733.1"/>
    </source>
</evidence>
<dbReference type="Proteomes" id="UP000501690">
    <property type="component" value="Linkage Group LG9"/>
</dbReference>
<name>A0A4D6MZ05_VIGUN</name>
<dbReference type="AlphaFoldDB" id="A0A4D6MZ05"/>
<evidence type="ECO:0000313" key="2">
    <source>
        <dbReference type="Proteomes" id="UP000501690"/>
    </source>
</evidence>
<proteinExistence type="predicted"/>
<protein>
    <submittedName>
        <fullName evidence="1">Uncharacterized protein</fullName>
    </submittedName>
</protein>
<keyword evidence="2" id="KW-1185">Reference proteome</keyword>
<accession>A0A4D6MZ05</accession>
<sequence length="103" mass="11881">MLKRINHNSYTIPFIKVIQLIFLKENFKASHLLAQLLAQAAGSRPGEEDPRSGELPSPRQELDFQYRDFTRVLAQARLSSPKRDVARSKFQWVAWATLRAKNT</sequence>